<dbReference type="PROSITE" id="PS01117">
    <property type="entry name" value="HTH_MARR_1"/>
    <property type="match status" value="1"/>
</dbReference>
<dbReference type="PANTHER" id="PTHR33164">
    <property type="entry name" value="TRANSCRIPTIONAL REGULATOR, MARR FAMILY"/>
    <property type="match status" value="1"/>
</dbReference>
<evidence type="ECO:0000256" key="2">
    <source>
        <dbReference type="ARBA" id="ARBA00023125"/>
    </source>
</evidence>
<feature type="domain" description="HTH marR-type" evidence="5">
    <location>
        <begin position="8"/>
        <end position="138"/>
    </location>
</feature>
<dbReference type="Proteomes" id="UP000015454">
    <property type="component" value="Unassembled WGS sequence"/>
</dbReference>
<sequence>MENVNWDEIELIVLLIRSGRVSALLLEKELNLMNLSVPQASIIASIYKWGDMSATDLCKLTMRDKANLSALLKKLEKSGHIRTEKNSKDGRRSNLTLTQKGRKDAQKVKKIQENVSKYIETKSEHISNIRKFLKSVILESEEN</sequence>
<dbReference type="InterPro" id="IPR039422">
    <property type="entry name" value="MarR/SlyA-like"/>
</dbReference>
<dbReference type="PROSITE" id="PS50995">
    <property type="entry name" value="HTH_MARR_2"/>
    <property type="match status" value="1"/>
</dbReference>
<dbReference type="EMBL" id="AHMO02000010">
    <property type="protein sequence ID" value="EQA43793.1"/>
    <property type="molecule type" value="Genomic_DNA"/>
</dbReference>
<keyword evidence="7" id="KW-1185">Reference proteome</keyword>
<dbReference type="STRING" id="1049789.LEP1GSC050_1842"/>
<dbReference type="PANTHER" id="PTHR33164:SF43">
    <property type="entry name" value="HTH-TYPE TRANSCRIPTIONAL REPRESSOR YETL"/>
    <property type="match status" value="1"/>
</dbReference>
<dbReference type="GO" id="GO:0003700">
    <property type="term" value="F:DNA-binding transcription factor activity"/>
    <property type="evidence" value="ECO:0007669"/>
    <property type="project" value="InterPro"/>
</dbReference>
<evidence type="ECO:0000256" key="3">
    <source>
        <dbReference type="ARBA" id="ARBA00023163"/>
    </source>
</evidence>
<feature type="region of interest" description="Disordered" evidence="4">
    <location>
        <begin position="79"/>
        <end position="106"/>
    </location>
</feature>
<gene>
    <name evidence="6" type="ORF">LEP1GSC050_1842</name>
</gene>
<name>T0GEG1_9LEPT</name>
<proteinExistence type="predicted"/>
<comment type="caution">
    <text evidence="6">The sequence shown here is derived from an EMBL/GenBank/DDBJ whole genome shotgun (WGS) entry which is preliminary data.</text>
</comment>
<dbReference type="InterPro" id="IPR036388">
    <property type="entry name" value="WH-like_DNA-bd_sf"/>
</dbReference>
<dbReference type="SMART" id="SM00347">
    <property type="entry name" value="HTH_MARR"/>
    <property type="match status" value="1"/>
</dbReference>
<evidence type="ECO:0000256" key="4">
    <source>
        <dbReference type="SAM" id="MobiDB-lite"/>
    </source>
</evidence>
<reference evidence="6" key="1">
    <citation type="submission" date="2013-05" db="EMBL/GenBank/DDBJ databases">
        <authorList>
            <person name="Harkins D.M."/>
            <person name="Durkin A.S."/>
            <person name="Brinkac L.M."/>
            <person name="Haft D.H."/>
            <person name="Selengut J.D."/>
            <person name="Sanka R."/>
            <person name="DePew J."/>
            <person name="Purushe J."/>
            <person name="Hartskeerl R.A."/>
            <person name="Ahmed A."/>
            <person name="van der Linden H."/>
            <person name="Goris M.G.A."/>
            <person name="Vinetz J.M."/>
            <person name="Sutton G.G."/>
            <person name="Nierman W.C."/>
            <person name="Fouts D.E."/>
        </authorList>
    </citation>
    <scope>NUCLEOTIDE SEQUENCE [LARGE SCALE GENOMIC DNA]</scope>
    <source>
        <strain evidence="6">5399</strain>
    </source>
</reference>
<evidence type="ECO:0000256" key="1">
    <source>
        <dbReference type="ARBA" id="ARBA00023015"/>
    </source>
</evidence>
<dbReference type="OrthoDB" id="330023at2"/>
<organism evidence="6 7">
    <name type="scientific">Leptospira broomii serovar Hurstbridge str. 5399</name>
    <dbReference type="NCBI Taxonomy" id="1049789"/>
    <lineage>
        <taxon>Bacteria</taxon>
        <taxon>Pseudomonadati</taxon>
        <taxon>Spirochaetota</taxon>
        <taxon>Spirochaetia</taxon>
        <taxon>Leptospirales</taxon>
        <taxon>Leptospiraceae</taxon>
        <taxon>Leptospira</taxon>
    </lineage>
</organism>
<dbReference type="Gene3D" id="1.10.10.10">
    <property type="entry name" value="Winged helix-like DNA-binding domain superfamily/Winged helix DNA-binding domain"/>
    <property type="match status" value="1"/>
</dbReference>
<dbReference type="InterPro" id="IPR000835">
    <property type="entry name" value="HTH_MarR-typ"/>
</dbReference>
<keyword evidence="2" id="KW-0238">DNA-binding</keyword>
<dbReference type="RefSeq" id="WP_010568964.1">
    <property type="nucleotide sequence ID" value="NZ_AHMO02000010.1"/>
</dbReference>
<dbReference type="GO" id="GO:0003677">
    <property type="term" value="F:DNA binding"/>
    <property type="evidence" value="ECO:0007669"/>
    <property type="project" value="UniProtKB-KW"/>
</dbReference>
<accession>T0GEG1</accession>
<dbReference type="GO" id="GO:0006950">
    <property type="term" value="P:response to stress"/>
    <property type="evidence" value="ECO:0007669"/>
    <property type="project" value="TreeGrafter"/>
</dbReference>
<dbReference type="AlphaFoldDB" id="T0GEG1"/>
<protein>
    <submittedName>
        <fullName evidence="6">MarR family protein</fullName>
    </submittedName>
</protein>
<evidence type="ECO:0000313" key="7">
    <source>
        <dbReference type="Proteomes" id="UP000015454"/>
    </source>
</evidence>
<keyword evidence="1" id="KW-0805">Transcription regulation</keyword>
<evidence type="ECO:0000259" key="5">
    <source>
        <dbReference type="PROSITE" id="PS50995"/>
    </source>
</evidence>
<evidence type="ECO:0000313" key="6">
    <source>
        <dbReference type="EMBL" id="EQA43793.1"/>
    </source>
</evidence>
<feature type="compositionally biased region" description="Basic and acidic residues" evidence="4">
    <location>
        <begin position="79"/>
        <end position="92"/>
    </location>
</feature>
<dbReference type="InterPro" id="IPR023187">
    <property type="entry name" value="Tscrpt_reg_MarR-type_CS"/>
</dbReference>
<keyword evidence="3" id="KW-0804">Transcription</keyword>
<dbReference type="SUPFAM" id="SSF46785">
    <property type="entry name" value="Winged helix' DNA-binding domain"/>
    <property type="match status" value="1"/>
</dbReference>
<dbReference type="Pfam" id="PF01047">
    <property type="entry name" value="MarR"/>
    <property type="match status" value="1"/>
</dbReference>
<dbReference type="InterPro" id="IPR036390">
    <property type="entry name" value="WH_DNA-bd_sf"/>
</dbReference>